<dbReference type="EMBL" id="CADCXV010000522">
    <property type="protein sequence ID" value="CAB0030710.1"/>
    <property type="molecule type" value="Genomic_DNA"/>
</dbReference>
<dbReference type="AlphaFoldDB" id="A0A6H5I048"/>
<organism evidence="2 3">
    <name type="scientific">Trichogramma brassicae</name>
    <dbReference type="NCBI Taxonomy" id="86971"/>
    <lineage>
        <taxon>Eukaryota</taxon>
        <taxon>Metazoa</taxon>
        <taxon>Ecdysozoa</taxon>
        <taxon>Arthropoda</taxon>
        <taxon>Hexapoda</taxon>
        <taxon>Insecta</taxon>
        <taxon>Pterygota</taxon>
        <taxon>Neoptera</taxon>
        <taxon>Endopterygota</taxon>
        <taxon>Hymenoptera</taxon>
        <taxon>Apocrita</taxon>
        <taxon>Proctotrupomorpha</taxon>
        <taxon>Chalcidoidea</taxon>
        <taxon>Trichogrammatidae</taxon>
        <taxon>Trichogramma</taxon>
    </lineage>
</organism>
<evidence type="ECO:0000313" key="3">
    <source>
        <dbReference type="Proteomes" id="UP000479190"/>
    </source>
</evidence>
<reference evidence="2 3" key="1">
    <citation type="submission" date="2020-02" db="EMBL/GenBank/DDBJ databases">
        <authorList>
            <person name="Ferguson B K."/>
        </authorList>
    </citation>
    <scope>NUCLEOTIDE SEQUENCE [LARGE SCALE GENOMIC DNA]</scope>
</reference>
<proteinExistence type="predicted"/>
<feature type="non-terminal residue" evidence="2">
    <location>
        <position position="1"/>
    </location>
</feature>
<keyword evidence="3" id="KW-1185">Reference proteome</keyword>
<gene>
    <name evidence="2" type="ORF">TBRA_LOCUS2706</name>
</gene>
<name>A0A6H5I048_9HYME</name>
<evidence type="ECO:0000313" key="2">
    <source>
        <dbReference type="EMBL" id="CAB0030710.1"/>
    </source>
</evidence>
<feature type="region of interest" description="Disordered" evidence="1">
    <location>
        <begin position="67"/>
        <end position="90"/>
    </location>
</feature>
<accession>A0A6H5I048</accession>
<dbReference type="Proteomes" id="UP000479190">
    <property type="component" value="Unassembled WGS sequence"/>
</dbReference>
<protein>
    <submittedName>
        <fullName evidence="2">Uncharacterized protein</fullName>
    </submittedName>
</protein>
<evidence type="ECO:0000256" key="1">
    <source>
        <dbReference type="SAM" id="MobiDB-lite"/>
    </source>
</evidence>
<sequence length="228" mass="24817">PDKSLSPAGSVTKTAKDELLLFRKVTMTVKSFRVLFVTFRSSYRTKVVSPAGSVTKTAKDEFTFISKSHDDHRGRQNASSMPSHRVDAASESNDNTIFQENGFDISVVSVSPGCDELRLTVETTRVGYSGSICRKRGGPLNHNSFSRSAPGRRPRDAASAGFCFDEIWCPAGVGRQLVDRRAAISHEGGPFSMAWHSASANTFFGVSPEVNRGTAIVCNFNIMMDKLG</sequence>